<sequence>MPFSLTVIPRDDSATNDLVEPPYGDIFSVFESLTIPLHQLCMTALDSVSVRTTLACRRIVQSICSSRLSRKGTPRGKERPGILCPSPPEGENQPGPWFYLMGTFDGHDESSLPEVYREFAVIVATGPPKDSDKDKFYIRTVPEWHTSNPEKTQWVIPLPLTTGTGIIPPGRWMHFRNPSVPYSMDFEEFERLDDFSRERVTAFFQKLFYDRNYLKNVARALKDDEVKYRRQKQKDYAASRRTTKTNVQQLEAGMMSIGLNDSTNSVKVYHFLIPQHPTSLAPLY</sequence>
<reference evidence="2" key="1">
    <citation type="submission" date="2023-06" db="EMBL/GenBank/DDBJ databases">
        <authorList>
            <consortium name="Lawrence Berkeley National Laboratory"/>
            <person name="Ahrendt S."/>
            <person name="Sahu N."/>
            <person name="Indic B."/>
            <person name="Wong-Bajracharya J."/>
            <person name="Merenyi Z."/>
            <person name="Ke H.-M."/>
            <person name="Monk M."/>
            <person name="Kocsube S."/>
            <person name="Drula E."/>
            <person name="Lipzen A."/>
            <person name="Balint B."/>
            <person name="Henrissat B."/>
            <person name="Andreopoulos B."/>
            <person name="Martin F.M."/>
            <person name="Harder C.B."/>
            <person name="Rigling D."/>
            <person name="Ford K.L."/>
            <person name="Foster G.D."/>
            <person name="Pangilinan J."/>
            <person name="Papanicolaou A."/>
            <person name="Barry K."/>
            <person name="LaButti K."/>
            <person name="Viragh M."/>
            <person name="Koriabine M."/>
            <person name="Yan M."/>
            <person name="Riley R."/>
            <person name="Champramary S."/>
            <person name="Plett K.L."/>
            <person name="Tsai I.J."/>
            <person name="Slot J."/>
            <person name="Sipos G."/>
            <person name="Plett J."/>
            <person name="Nagy L.G."/>
            <person name="Grigoriev I.V."/>
        </authorList>
    </citation>
    <scope>NUCLEOTIDE SEQUENCE</scope>
    <source>
        <strain evidence="2">FPL87.14</strain>
    </source>
</reference>
<keyword evidence="3" id="KW-1185">Reference proteome</keyword>
<dbReference type="AlphaFoldDB" id="A0AA39MEI8"/>
<evidence type="ECO:0000313" key="3">
    <source>
        <dbReference type="Proteomes" id="UP001175226"/>
    </source>
</evidence>
<name>A0AA39MEI8_9AGAR</name>
<feature type="region of interest" description="Disordered" evidence="1">
    <location>
        <begin position="69"/>
        <end position="88"/>
    </location>
</feature>
<organism evidence="2 3">
    <name type="scientific">Armillaria borealis</name>
    <dbReference type="NCBI Taxonomy" id="47425"/>
    <lineage>
        <taxon>Eukaryota</taxon>
        <taxon>Fungi</taxon>
        <taxon>Dikarya</taxon>
        <taxon>Basidiomycota</taxon>
        <taxon>Agaricomycotina</taxon>
        <taxon>Agaricomycetes</taxon>
        <taxon>Agaricomycetidae</taxon>
        <taxon>Agaricales</taxon>
        <taxon>Marasmiineae</taxon>
        <taxon>Physalacriaceae</taxon>
        <taxon>Armillaria</taxon>
    </lineage>
</organism>
<accession>A0AA39MEI8</accession>
<comment type="caution">
    <text evidence="2">The sequence shown here is derived from an EMBL/GenBank/DDBJ whole genome shotgun (WGS) entry which is preliminary data.</text>
</comment>
<dbReference type="EMBL" id="JAUEPT010000130">
    <property type="protein sequence ID" value="KAK0430878.1"/>
    <property type="molecule type" value="Genomic_DNA"/>
</dbReference>
<proteinExistence type="predicted"/>
<evidence type="ECO:0000256" key="1">
    <source>
        <dbReference type="SAM" id="MobiDB-lite"/>
    </source>
</evidence>
<gene>
    <name evidence="2" type="ORF">EV421DRAFT_1912420</name>
</gene>
<protein>
    <submittedName>
        <fullName evidence="2">Uncharacterized protein</fullName>
    </submittedName>
</protein>
<evidence type="ECO:0000313" key="2">
    <source>
        <dbReference type="EMBL" id="KAK0430878.1"/>
    </source>
</evidence>
<dbReference type="Proteomes" id="UP001175226">
    <property type="component" value="Unassembled WGS sequence"/>
</dbReference>